<evidence type="ECO:0000256" key="1">
    <source>
        <dbReference type="SAM" id="Phobius"/>
    </source>
</evidence>
<keyword evidence="1" id="KW-1133">Transmembrane helix</keyword>
<dbReference type="Proteomes" id="UP001610861">
    <property type="component" value="Unassembled WGS sequence"/>
</dbReference>
<gene>
    <name evidence="2" type="ORF">ACH3VR_18675</name>
</gene>
<name>A0ABW7QBY1_9MICO</name>
<organism evidence="2 3">
    <name type="scientific">Microbacterium alkaliflavum</name>
    <dbReference type="NCBI Taxonomy" id="3248839"/>
    <lineage>
        <taxon>Bacteria</taxon>
        <taxon>Bacillati</taxon>
        <taxon>Actinomycetota</taxon>
        <taxon>Actinomycetes</taxon>
        <taxon>Micrococcales</taxon>
        <taxon>Microbacteriaceae</taxon>
        <taxon>Microbacterium</taxon>
    </lineage>
</organism>
<evidence type="ECO:0000313" key="2">
    <source>
        <dbReference type="EMBL" id="MFH8252398.1"/>
    </source>
</evidence>
<evidence type="ECO:0000313" key="3">
    <source>
        <dbReference type="Proteomes" id="UP001610861"/>
    </source>
</evidence>
<dbReference type="RefSeq" id="WP_397557828.1">
    <property type="nucleotide sequence ID" value="NZ_JBIQWL010000009.1"/>
</dbReference>
<comment type="caution">
    <text evidence="2">The sequence shown here is derived from an EMBL/GenBank/DDBJ whole genome shotgun (WGS) entry which is preliminary data.</text>
</comment>
<feature type="transmembrane region" description="Helical" evidence="1">
    <location>
        <begin position="91"/>
        <end position="111"/>
    </location>
</feature>
<protein>
    <recommendedName>
        <fullName evidence="4">DUF5134 domain-containing protein</fullName>
    </recommendedName>
</protein>
<feature type="transmembrane region" description="Helical" evidence="1">
    <location>
        <begin position="123"/>
        <end position="142"/>
    </location>
</feature>
<keyword evidence="3" id="KW-1185">Reference proteome</keyword>
<evidence type="ECO:0008006" key="4">
    <source>
        <dbReference type="Google" id="ProtNLM"/>
    </source>
</evidence>
<proteinExistence type="predicted"/>
<keyword evidence="1" id="KW-0472">Membrane</keyword>
<sequence>MTELLHAWALAPAAIGTCCLAADRRRVRAPELAASLIMLVAMTDAAFTAAVPRVFWAVLLLVAAMALAAFRGARRRPTLHADAAMTLHSTSGLVVMAALLTAMAAGGHTAAAATGHVHGASPSLLTVVVTAAVLAYAAVSTAATVRSRRWLDRAQYAGMGASALAMGVAALL</sequence>
<dbReference type="EMBL" id="JBIQWL010000009">
    <property type="protein sequence ID" value="MFH8252398.1"/>
    <property type="molecule type" value="Genomic_DNA"/>
</dbReference>
<reference evidence="2 3" key="1">
    <citation type="submission" date="2024-09" db="EMBL/GenBank/DDBJ databases">
        <authorList>
            <person name="Pan X."/>
        </authorList>
    </citation>
    <scope>NUCLEOTIDE SEQUENCE [LARGE SCALE GENOMIC DNA]</scope>
    <source>
        <strain evidence="2 3">B2969</strain>
    </source>
</reference>
<keyword evidence="1" id="KW-0812">Transmembrane</keyword>
<accession>A0ABW7QBY1</accession>
<feature type="transmembrane region" description="Helical" evidence="1">
    <location>
        <begin position="45"/>
        <end position="70"/>
    </location>
</feature>